<protein>
    <submittedName>
        <fullName evidence="1">Uncharacterized protein</fullName>
    </submittedName>
</protein>
<proteinExistence type="predicted"/>
<reference evidence="1" key="1">
    <citation type="submission" date="2015-07" db="EMBL/GenBank/DDBJ databases">
        <title>Adaptation to a free-living lifestyle via gene acquisitions in the diplomonad Trepomonas sp. PC1.</title>
        <authorList>
            <person name="Xu F."/>
            <person name="Jerlstrom-Hultqvist J."/>
            <person name="Kolisko M."/>
            <person name="Simpson A.G.B."/>
            <person name="Roger A.J."/>
            <person name="Svard S.G."/>
            <person name="Andersson J.O."/>
        </authorList>
    </citation>
    <scope>NUCLEOTIDE SEQUENCE</scope>
    <source>
        <strain evidence="1">PC1</strain>
    </source>
</reference>
<evidence type="ECO:0000313" key="1">
    <source>
        <dbReference type="EMBL" id="JAP89624.1"/>
    </source>
</evidence>
<accession>A0A146K1C0</accession>
<name>A0A146K1C0_9EUKA</name>
<dbReference type="EMBL" id="GDID01006982">
    <property type="protein sequence ID" value="JAP89624.1"/>
    <property type="molecule type" value="Transcribed_RNA"/>
</dbReference>
<dbReference type="AlphaFoldDB" id="A0A146K1C0"/>
<organism evidence="1">
    <name type="scientific">Trepomonas sp. PC1</name>
    <dbReference type="NCBI Taxonomy" id="1076344"/>
    <lineage>
        <taxon>Eukaryota</taxon>
        <taxon>Metamonada</taxon>
        <taxon>Diplomonadida</taxon>
        <taxon>Hexamitidae</taxon>
        <taxon>Hexamitinae</taxon>
        <taxon>Trepomonas</taxon>
    </lineage>
</organism>
<feature type="non-terminal residue" evidence="1">
    <location>
        <position position="461"/>
    </location>
</feature>
<sequence length="461" mass="50624">KTTRSCVADCQLLQPEMPQYAKGYANSAYQCFTAMFDELGNFFCPKYKYLKSDTYVCVDDCQVGQYLTVYNIELDSIQQCVTECPSITQFKFIIDTQTDFNNVQCVDECSPKIVNMSNFCVSGCSSFIEYIDSIQAQQCVLDCSSGYATEYNCQIEAKCGVSLFKNTISNTINCVSDCPPIEGNSEGFANAALECVLSITCVAPQSKTQVSTNTYQCLALCSYILSGKNINNYLMGYASNPITSALKYSFICFDSIEFGNTAVALMDGTSINYIGQKVYEGSSDITSFTQIQLLGVLKLGYNNAISMYKQVVITSGINQLTANLGRVAGSSTVDTSFIVGEPIIFVAASYINVYLATRTRVFTTYSTDVRSIMGPVVSMNSNNWYQITLSTTKIDLLAATQHNLMIYSGSNVHVISSNENGQQCSIKALNSNIIQQVTVFSNVNLFSMSNTSTIFYNKNTS</sequence>
<gene>
    <name evidence="1" type="ORF">TPC1_30881</name>
</gene>
<feature type="non-terminal residue" evidence="1">
    <location>
        <position position="1"/>
    </location>
</feature>